<keyword evidence="3" id="KW-1185">Reference proteome</keyword>
<proteinExistence type="predicted"/>
<comment type="caution">
    <text evidence="2">The sequence shown here is derived from an EMBL/GenBank/DDBJ whole genome shotgun (WGS) entry which is preliminary data.</text>
</comment>
<organism evidence="2 3">
    <name type="scientific">Daphnia magna</name>
    <dbReference type="NCBI Taxonomy" id="35525"/>
    <lineage>
        <taxon>Eukaryota</taxon>
        <taxon>Metazoa</taxon>
        <taxon>Ecdysozoa</taxon>
        <taxon>Arthropoda</taxon>
        <taxon>Crustacea</taxon>
        <taxon>Branchiopoda</taxon>
        <taxon>Diplostraca</taxon>
        <taxon>Cladocera</taxon>
        <taxon>Anomopoda</taxon>
        <taxon>Daphniidae</taxon>
        <taxon>Daphnia</taxon>
    </lineage>
</organism>
<sequence>MRARSRFSVRGELEPLYLKNRELEREWTSHERKLVTVAPSINQYSHQVQLVNSKADNRRLTSKSKAMEMASANISQGMADQITLSASDGSESESESNHANSSVNSSSHVEVENGNTGGKKPTSWNESRIKLPSNYFQFMYDKKDGKGFSVKCLICHKTKTKFNKKDEIELLTITNNSGYNAKRHIRVSCFLSYSSILKKKL</sequence>
<accession>A0ABQ9ZN53</accession>
<dbReference type="EMBL" id="JAOYFB010000004">
    <property type="protein sequence ID" value="KAK4014096.1"/>
    <property type="molecule type" value="Genomic_DNA"/>
</dbReference>
<dbReference type="Proteomes" id="UP001234178">
    <property type="component" value="Unassembled WGS sequence"/>
</dbReference>
<evidence type="ECO:0000256" key="1">
    <source>
        <dbReference type="SAM" id="MobiDB-lite"/>
    </source>
</evidence>
<reference evidence="2 3" key="1">
    <citation type="journal article" date="2023" name="Nucleic Acids Res.">
        <title>The hologenome of Daphnia magna reveals possible DNA methylation and microbiome-mediated evolution of the host genome.</title>
        <authorList>
            <person name="Chaturvedi A."/>
            <person name="Li X."/>
            <person name="Dhandapani V."/>
            <person name="Marshall H."/>
            <person name="Kissane S."/>
            <person name="Cuenca-Cambronero M."/>
            <person name="Asole G."/>
            <person name="Calvet F."/>
            <person name="Ruiz-Romero M."/>
            <person name="Marangio P."/>
            <person name="Guigo R."/>
            <person name="Rago D."/>
            <person name="Mirbahai L."/>
            <person name="Eastwood N."/>
            <person name="Colbourne J.K."/>
            <person name="Zhou J."/>
            <person name="Mallon E."/>
            <person name="Orsini L."/>
        </authorList>
    </citation>
    <scope>NUCLEOTIDE SEQUENCE [LARGE SCALE GENOMIC DNA]</scope>
    <source>
        <strain evidence="2">LRV0_1</strain>
    </source>
</reference>
<evidence type="ECO:0008006" key="4">
    <source>
        <dbReference type="Google" id="ProtNLM"/>
    </source>
</evidence>
<protein>
    <recommendedName>
        <fullName evidence="4">BED-type domain-containing protein</fullName>
    </recommendedName>
</protein>
<name>A0ABQ9ZN53_9CRUS</name>
<gene>
    <name evidence="2" type="ORF">OUZ56_026641</name>
</gene>
<feature type="compositionally biased region" description="Low complexity" evidence="1">
    <location>
        <begin position="97"/>
        <end position="114"/>
    </location>
</feature>
<feature type="region of interest" description="Disordered" evidence="1">
    <location>
        <begin position="84"/>
        <end position="125"/>
    </location>
</feature>
<evidence type="ECO:0000313" key="2">
    <source>
        <dbReference type="EMBL" id="KAK4014096.1"/>
    </source>
</evidence>
<evidence type="ECO:0000313" key="3">
    <source>
        <dbReference type="Proteomes" id="UP001234178"/>
    </source>
</evidence>